<sequence>MQEQSHAQDADGFFDYEGYEMDLDEDEQDEQQKKASNESINRLREKVHEERGNYCKTCVSEHKTCNKKKPKCSHCNLAGTHCTYLSDIRPREKSPSQAHEPPAGSGGSSQEGQSGGYGYGSGPGYSPAQFGGIGYVQQNNLSGGQNIGGAGQNQMQLAQASPVHTILKRKLDLKLDTSEKTLANQLNLAKYQKLPQVYVK</sequence>
<protein>
    <recommendedName>
        <fullName evidence="3">Zn(2)-C6 fungal-type domain-containing protein</fullName>
    </recommendedName>
</protein>
<dbReference type="Pfam" id="PF00172">
    <property type="entry name" value="Zn_clus"/>
    <property type="match status" value="1"/>
</dbReference>
<feature type="region of interest" description="Disordered" evidence="2">
    <location>
        <begin position="90"/>
        <end position="123"/>
    </location>
</feature>
<dbReference type="InterPro" id="IPR036864">
    <property type="entry name" value="Zn2-C6_fun-type_DNA-bd_sf"/>
</dbReference>
<feature type="domain" description="Zn(2)-C6 fungal-type" evidence="3">
    <location>
        <begin position="55"/>
        <end position="86"/>
    </location>
</feature>
<keyword evidence="1" id="KW-0539">Nucleus</keyword>
<evidence type="ECO:0000313" key="5">
    <source>
        <dbReference type="Proteomes" id="UP000799424"/>
    </source>
</evidence>
<name>A0A6A7AI19_9PLEO</name>
<evidence type="ECO:0000313" key="4">
    <source>
        <dbReference type="EMBL" id="KAF2832235.1"/>
    </source>
</evidence>
<organism evidence="4 5">
    <name type="scientific">Ophiobolus disseminans</name>
    <dbReference type="NCBI Taxonomy" id="1469910"/>
    <lineage>
        <taxon>Eukaryota</taxon>
        <taxon>Fungi</taxon>
        <taxon>Dikarya</taxon>
        <taxon>Ascomycota</taxon>
        <taxon>Pezizomycotina</taxon>
        <taxon>Dothideomycetes</taxon>
        <taxon>Pleosporomycetidae</taxon>
        <taxon>Pleosporales</taxon>
        <taxon>Pleosporineae</taxon>
        <taxon>Phaeosphaeriaceae</taxon>
        <taxon>Ophiobolus</taxon>
    </lineage>
</organism>
<dbReference type="GO" id="GO:0000981">
    <property type="term" value="F:DNA-binding transcription factor activity, RNA polymerase II-specific"/>
    <property type="evidence" value="ECO:0007669"/>
    <property type="project" value="InterPro"/>
</dbReference>
<dbReference type="SUPFAM" id="SSF57701">
    <property type="entry name" value="Zn2/Cys6 DNA-binding domain"/>
    <property type="match status" value="1"/>
</dbReference>
<dbReference type="Proteomes" id="UP000799424">
    <property type="component" value="Unassembled WGS sequence"/>
</dbReference>
<feature type="compositionally biased region" description="Basic and acidic residues" evidence="2">
    <location>
        <begin position="30"/>
        <end position="46"/>
    </location>
</feature>
<gene>
    <name evidence="4" type="ORF">CC86DRAFT_377435</name>
</gene>
<dbReference type="CDD" id="cd00067">
    <property type="entry name" value="GAL4"/>
    <property type="match status" value="1"/>
</dbReference>
<evidence type="ECO:0000259" key="3">
    <source>
        <dbReference type="Pfam" id="PF00172"/>
    </source>
</evidence>
<evidence type="ECO:0000256" key="2">
    <source>
        <dbReference type="SAM" id="MobiDB-lite"/>
    </source>
</evidence>
<keyword evidence="5" id="KW-1185">Reference proteome</keyword>
<dbReference type="InterPro" id="IPR001138">
    <property type="entry name" value="Zn2Cys6_DnaBD"/>
</dbReference>
<feature type="region of interest" description="Disordered" evidence="2">
    <location>
        <begin position="1"/>
        <end position="46"/>
    </location>
</feature>
<reference evidence="4" key="1">
    <citation type="journal article" date="2020" name="Stud. Mycol.">
        <title>101 Dothideomycetes genomes: a test case for predicting lifestyles and emergence of pathogens.</title>
        <authorList>
            <person name="Haridas S."/>
            <person name="Albert R."/>
            <person name="Binder M."/>
            <person name="Bloem J."/>
            <person name="Labutti K."/>
            <person name="Salamov A."/>
            <person name="Andreopoulos B."/>
            <person name="Baker S."/>
            <person name="Barry K."/>
            <person name="Bills G."/>
            <person name="Bluhm B."/>
            <person name="Cannon C."/>
            <person name="Castanera R."/>
            <person name="Culley D."/>
            <person name="Daum C."/>
            <person name="Ezra D."/>
            <person name="Gonzalez J."/>
            <person name="Henrissat B."/>
            <person name="Kuo A."/>
            <person name="Liang C."/>
            <person name="Lipzen A."/>
            <person name="Lutzoni F."/>
            <person name="Magnuson J."/>
            <person name="Mondo S."/>
            <person name="Nolan M."/>
            <person name="Ohm R."/>
            <person name="Pangilinan J."/>
            <person name="Park H.-J."/>
            <person name="Ramirez L."/>
            <person name="Alfaro M."/>
            <person name="Sun H."/>
            <person name="Tritt A."/>
            <person name="Yoshinaga Y."/>
            <person name="Zwiers L.-H."/>
            <person name="Turgeon B."/>
            <person name="Goodwin S."/>
            <person name="Spatafora J."/>
            <person name="Crous P."/>
            <person name="Grigoriev I."/>
        </authorList>
    </citation>
    <scope>NUCLEOTIDE SEQUENCE</scope>
    <source>
        <strain evidence="4">CBS 113818</strain>
    </source>
</reference>
<feature type="compositionally biased region" description="Gly residues" evidence="2">
    <location>
        <begin position="104"/>
        <end position="123"/>
    </location>
</feature>
<dbReference type="AlphaFoldDB" id="A0A6A7AI19"/>
<dbReference type="GO" id="GO:0008270">
    <property type="term" value="F:zinc ion binding"/>
    <property type="evidence" value="ECO:0007669"/>
    <property type="project" value="InterPro"/>
</dbReference>
<evidence type="ECO:0000256" key="1">
    <source>
        <dbReference type="ARBA" id="ARBA00023242"/>
    </source>
</evidence>
<proteinExistence type="predicted"/>
<dbReference type="EMBL" id="MU006217">
    <property type="protein sequence ID" value="KAF2832235.1"/>
    <property type="molecule type" value="Genomic_DNA"/>
</dbReference>
<accession>A0A6A7AI19</accession>
<feature type="compositionally biased region" description="Acidic residues" evidence="2">
    <location>
        <begin position="12"/>
        <end position="29"/>
    </location>
</feature>